<comment type="subunit">
    <text evidence="2 6">Homodimer.</text>
</comment>
<dbReference type="STRING" id="520762.AN619_21660"/>
<comment type="similarity">
    <text evidence="6">Belongs to the class-II pyridoxal-phosphate-dependent aminotransferase family. Histidinol-phosphate aminotransferase subfamily.</text>
</comment>
<comment type="catalytic activity">
    <reaction evidence="6">
        <text>L-histidinol phosphate + 2-oxoglutarate = 3-(imidazol-4-yl)-2-oxopropyl phosphate + L-glutamate</text>
        <dbReference type="Rhea" id="RHEA:23744"/>
        <dbReference type="ChEBI" id="CHEBI:16810"/>
        <dbReference type="ChEBI" id="CHEBI:29985"/>
        <dbReference type="ChEBI" id="CHEBI:57766"/>
        <dbReference type="ChEBI" id="CHEBI:57980"/>
        <dbReference type="EC" id="2.6.1.9"/>
    </reaction>
</comment>
<dbReference type="NCBIfam" id="TIGR01141">
    <property type="entry name" value="hisC"/>
    <property type="match status" value="1"/>
</dbReference>
<comment type="caution">
    <text evidence="8">The sequence shown here is derived from an EMBL/GenBank/DDBJ whole genome shotgun (WGS) entry which is preliminary data.</text>
</comment>
<dbReference type="Gene3D" id="3.40.640.10">
    <property type="entry name" value="Type I PLP-dependent aspartate aminotransferase-like (Major domain)"/>
    <property type="match status" value="1"/>
</dbReference>
<dbReference type="InterPro" id="IPR015422">
    <property type="entry name" value="PyrdxlP-dep_Trfase_small"/>
</dbReference>
<dbReference type="PANTHER" id="PTHR43643:SF3">
    <property type="entry name" value="HISTIDINOL-PHOSPHATE AMINOTRANSFERASE"/>
    <property type="match status" value="1"/>
</dbReference>
<dbReference type="SUPFAM" id="SSF53383">
    <property type="entry name" value="PLP-dependent transferases"/>
    <property type="match status" value="1"/>
</dbReference>
<evidence type="ECO:0000256" key="1">
    <source>
        <dbReference type="ARBA" id="ARBA00001933"/>
    </source>
</evidence>
<feature type="modified residue" description="N6-(pyridoxal phosphate)lysine" evidence="6">
    <location>
        <position position="225"/>
    </location>
</feature>
<protein>
    <recommendedName>
        <fullName evidence="6">Histidinol-phosphate aminotransferase</fullName>
        <ecNumber evidence="6">2.6.1.9</ecNumber>
    </recommendedName>
    <alternativeName>
        <fullName evidence="6">Imidazole acetol-phosphate transaminase</fullName>
    </alternativeName>
</protein>
<dbReference type="InterPro" id="IPR050106">
    <property type="entry name" value="HistidinolP_aminotransfase"/>
</dbReference>
<evidence type="ECO:0000256" key="5">
    <source>
        <dbReference type="ARBA" id="ARBA00022898"/>
    </source>
</evidence>
<organism evidence="8 9">
    <name type="scientific">Thermotalea metallivorans</name>
    <dbReference type="NCBI Taxonomy" id="520762"/>
    <lineage>
        <taxon>Bacteria</taxon>
        <taxon>Bacillati</taxon>
        <taxon>Bacillota</taxon>
        <taxon>Clostridia</taxon>
        <taxon>Peptostreptococcales</taxon>
        <taxon>Thermotaleaceae</taxon>
        <taxon>Thermotalea</taxon>
    </lineage>
</organism>
<gene>
    <name evidence="8" type="primary">hisC2_2</name>
    <name evidence="6" type="synonym">hisC</name>
    <name evidence="8" type="ORF">AN619_21660</name>
</gene>
<dbReference type="GO" id="GO:0004400">
    <property type="term" value="F:histidinol-phosphate transaminase activity"/>
    <property type="evidence" value="ECO:0007669"/>
    <property type="project" value="UniProtKB-UniRule"/>
</dbReference>
<keyword evidence="9" id="KW-1185">Reference proteome</keyword>
<keyword evidence="6" id="KW-0028">Amino-acid biosynthesis</keyword>
<comment type="pathway">
    <text evidence="6">Amino-acid biosynthesis; L-histidine biosynthesis; L-histidine from 5-phospho-alpha-D-ribose 1-diphosphate: step 7/9.</text>
</comment>
<keyword evidence="4 6" id="KW-0808">Transferase</keyword>
<dbReference type="OrthoDB" id="9813612at2"/>
<dbReference type="PATRIC" id="fig|520762.4.peg.2394"/>
<keyword evidence="6" id="KW-0368">Histidine biosynthesis</keyword>
<evidence type="ECO:0000259" key="7">
    <source>
        <dbReference type="Pfam" id="PF00155"/>
    </source>
</evidence>
<evidence type="ECO:0000313" key="9">
    <source>
        <dbReference type="Proteomes" id="UP000070456"/>
    </source>
</evidence>
<dbReference type="Proteomes" id="UP000070456">
    <property type="component" value="Unassembled WGS sequence"/>
</dbReference>
<dbReference type="CDD" id="cd00609">
    <property type="entry name" value="AAT_like"/>
    <property type="match status" value="1"/>
</dbReference>
<evidence type="ECO:0000256" key="6">
    <source>
        <dbReference type="HAMAP-Rule" id="MF_01023"/>
    </source>
</evidence>
<dbReference type="GO" id="GO:0000105">
    <property type="term" value="P:L-histidine biosynthetic process"/>
    <property type="evidence" value="ECO:0007669"/>
    <property type="project" value="UniProtKB-UniRule"/>
</dbReference>
<dbReference type="Pfam" id="PF00155">
    <property type="entry name" value="Aminotran_1_2"/>
    <property type="match status" value="1"/>
</dbReference>
<evidence type="ECO:0000313" key="8">
    <source>
        <dbReference type="EMBL" id="KXG74825.1"/>
    </source>
</evidence>
<keyword evidence="5 6" id="KW-0663">Pyridoxal phosphate</keyword>
<name>A0A140L2Q0_9FIRM</name>
<dbReference type="PANTHER" id="PTHR43643">
    <property type="entry name" value="HISTIDINOL-PHOSPHATE AMINOTRANSFERASE 2"/>
    <property type="match status" value="1"/>
</dbReference>
<proteinExistence type="inferred from homology"/>
<feature type="domain" description="Aminotransferase class I/classII large" evidence="7">
    <location>
        <begin position="32"/>
        <end position="353"/>
    </location>
</feature>
<accession>A0A140L2Q0</accession>
<dbReference type="EC" id="2.6.1.9" evidence="6"/>
<dbReference type="InterPro" id="IPR004839">
    <property type="entry name" value="Aminotransferase_I/II_large"/>
</dbReference>
<evidence type="ECO:0000256" key="4">
    <source>
        <dbReference type="ARBA" id="ARBA00022679"/>
    </source>
</evidence>
<dbReference type="RefSeq" id="WP_068556850.1">
    <property type="nucleotide sequence ID" value="NZ_LOEE01000046.1"/>
</dbReference>
<sequence>MAIQHRTEIADLQPYKPGKPIDDVKREYGLTHVVKLASNENPLGCSPKVMEAIRQALDSLSLYPDGNCTELKTALAAKFGLKPSQILPSGGSDEMVDMISKAYVNPGDEVIVADITFPRYMATAKMMGGTPVVVPLKNFTYDLDAMYHAITDKTKLIWLCNPNNPTGTMFGEKALMEFLDKVPQHIMVIYDEAYNEYVTRRDYPQEACRLIDKYPNIVVMRTFSKIYGLAALRVGYTIAREEIITTLNKIRNPFNVNTLAQKAAIAALADQDFIQKAYALNKQGKEYLYQAFDQMDISYAPSEANHIFFNCRYDAQEIFEELQKRGVIIRPMFATYARVSIGTMEENQLFIETLKEVFNILETKKEAACTCCCDCK</sequence>
<evidence type="ECO:0000256" key="3">
    <source>
        <dbReference type="ARBA" id="ARBA00022576"/>
    </source>
</evidence>
<reference evidence="8 9" key="1">
    <citation type="submission" date="2015-12" db="EMBL/GenBank/DDBJ databases">
        <title>Draft genome sequence of the thermoanaerobe Thermotalea metallivorans, an isolate from the runoff channel of the Great Artesian Basin, Australia.</title>
        <authorList>
            <person name="Patel B.K."/>
        </authorList>
    </citation>
    <scope>NUCLEOTIDE SEQUENCE [LARGE SCALE GENOMIC DNA]</scope>
    <source>
        <strain evidence="8 9">B2-1</strain>
    </source>
</reference>
<dbReference type="HAMAP" id="MF_01023">
    <property type="entry name" value="HisC_aminotrans_2"/>
    <property type="match status" value="1"/>
</dbReference>
<dbReference type="UniPathway" id="UPA00031">
    <property type="reaction ID" value="UER00012"/>
</dbReference>
<dbReference type="InterPro" id="IPR005861">
    <property type="entry name" value="HisP_aminotrans"/>
</dbReference>
<comment type="cofactor">
    <cofactor evidence="1 6">
        <name>pyridoxal 5'-phosphate</name>
        <dbReference type="ChEBI" id="CHEBI:597326"/>
    </cofactor>
</comment>
<dbReference type="EMBL" id="LOEE01000046">
    <property type="protein sequence ID" value="KXG74825.1"/>
    <property type="molecule type" value="Genomic_DNA"/>
</dbReference>
<dbReference type="InterPro" id="IPR015421">
    <property type="entry name" value="PyrdxlP-dep_Trfase_major"/>
</dbReference>
<dbReference type="AlphaFoldDB" id="A0A140L2Q0"/>
<dbReference type="Gene3D" id="3.90.1150.10">
    <property type="entry name" value="Aspartate Aminotransferase, domain 1"/>
    <property type="match status" value="1"/>
</dbReference>
<dbReference type="GO" id="GO:0030170">
    <property type="term" value="F:pyridoxal phosphate binding"/>
    <property type="evidence" value="ECO:0007669"/>
    <property type="project" value="InterPro"/>
</dbReference>
<evidence type="ECO:0000256" key="2">
    <source>
        <dbReference type="ARBA" id="ARBA00011738"/>
    </source>
</evidence>
<dbReference type="InterPro" id="IPR015424">
    <property type="entry name" value="PyrdxlP-dep_Trfase"/>
</dbReference>
<keyword evidence="3 6" id="KW-0032">Aminotransferase</keyword>